<evidence type="ECO:0000313" key="7">
    <source>
        <dbReference type="EMBL" id="MBC5999775.1"/>
    </source>
</evidence>
<evidence type="ECO:0000256" key="4">
    <source>
        <dbReference type="ARBA" id="ARBA00022801"/>
    </source>
</evidence>
<evidence type="ECO:0000256" key="5">
    <source>
        <dbReference type="PIRSR" id="PIRSR611778-50"/>
    </source>
</evidence>
<feature type="modified residue" description="N6-carboxylysine" evidence="5">
    <location>
        <position position="150"/>
    </location>
</feature>
<sequence length="469" mass="50283">MKKVLIKNGTIVTATDEFKGDLLLADGKIAAIGGAIDASSADEVYDAEGKYVMPGGVDQHTHFDFSFGDTTCVGWEGSPAAVVSGTTTIIDFVNQKVGSSLKSSIDEYQKNKVDGNACCDYGYHGVVYDANDALFEEIEHMPEYGVTSLKLFMAYRGQPYHCDDDAVLKALQASKKSGVTIMVHAESADMIATLQKQVAASGVTGPIGHALSRPPVVEEEAVSRAAYLAELAAAPIYIVHVTAKGAMEVIRDRYEKGVAIFGETCTHYLTITTDALEKPGFEGAKAVCSPALRSQDHLDAMWEAVKKGWLNAISSDHCGFNYETHKHAGYGEGKTFADIPNGAPGLENRIPVVWTEGVEKGKISRKKFVELIATNPAKINGLFPQKGTLAVGSDADVVIWDPTYKGTISIENSLQGCDYCAFEGFDQIGRADKVFLRGELVADAGKYVGEKGSGKFVPGKPYGLCYELA</sequence>
<comment type="cofactor">
    <cofactor evidence="1">
        <name>Zn(2+)</name>
        <dbReference type="ChEBI" id="CHEBI:29105"/>
    </cofactor>
</comment>
<dbReference type="AlphaFoldDB" id="A0A923NBK5"/>
<evidence type="ECO:0000313" key="8">
    <source>
        <dbReference type="Proteomes" id="UP000644115"/>
    </source>
</evidence>
<dbReference type="InterPro" id="IPR032466">
    <property type="entry name" value="Metal_Hydrolase"/>
</dbReference>
<evidence type="ECO:0000256" key="1">
    <source>
        <dbReference type="ARBA" id="ARBA00001947"/>
    </source>
</evidence>
<dbReference type="Gene3D" id="3.20.20.140">
    <property type="entry name" value="Metal-dependent hydrolases"/>
    <property type="match status" value="1"/>
</dbReference>
<dbReference type="EC" id="3.5.2.2" evidence="7"/>
<comment type="caution">
    <text evidence="7">The sequence shown here is derived from an EMBL/GenBank/DDBJ whole genome shotgun (WGS) entry which is preliminary data.</text>
</comment>
<dbReference type="CDD" id="cd01314">
    <property type="entry name" value="D-HYD"/>
    <property type="match status" value="1"/>
</dbReference>
<dbReference type="Pfam" id="PF01979">
    <property type="entry name" value="Amidohydro_1"/>
    <property type="match status" value="1"/>
</dbReference>
<keyword evidence="8" id="KW-1185">Reference proteome</keyword>
<dbReference type="Gene3D" id="2.30.40.10">
    <property type="entry name" value="Urease, subunit C, domain 1"/>
    <property type="match status" value="1"/>
</dbReference>
<dbReference type="PANTHER" id="PTHR11647:SF1">
    <property type="entry name" value="COLLAPSIN RESPONSE MEDIATOR PROTEIN"/>
    <property type="match status" value="1"/>
</dbReference>
<proteinExistence type="inferred from homology"/>
<dbReference type="SUPFAM" id="SSF51556">
    <property type="entry name" value="Metallo-dependent hydrolases"/>
    <property type="match status" value="1"/>
</dbReference>
<organism evidence="7 8">
    <name type="scientific">Lentihominibacter faecis</name>
    <dbReference type="NCBI Taxonomy" id="2764712"/>
    <lineage>
        <taxon>Bacteria</taxon>
        <taxon>Bacillati</taxon>
        <taxon>Bacillota</taxon>
        <taxon>Clostridia</taxon>
        <taxon>Peptostreptococcales</taxon>
        <taxon>Anaerovoracaceae</taxon>
        <taxon>Lentihominibacter</taxon>
    </lineage>
</organism>
<dbReference type="InterPro" id="IPR011778">
    <property type="entry name" value="Hydantoinase/dihydroPyrase"/>
</dbReference>
<evidence type="ECO:0000259" key="6">
    <source>
        <dbReference type="Pfam" id="PF01979"/>
    </source>
</evidence>
<dbReference type="GO" id="GO:0046872">
    <property type="term" value="F:metal ion binding"/>
    <property type="evidence" value="ECO:0007669"/>
    <property type="project" value="UniProtKB-KW"/>
</dbReference>
<comment type="similarity">
    <text evidence="2">Belongs to the metallo-dependent hydrolases superfamily. Hydantoinase/dihydropyrimidinase family.</text>
</comment>
<accession>A0A923NBK5</accession>
<dbReference type="EMBL" id="JACRWC010000093">
    <property type="protein sequence ID" value="MBC5999775.1"/>
    <property type="molecule type" value="Genomic_DNA"/>
</dbReference>
<dbReference type="RefSeq" id="WP_249287158.1">
    <property type="nucleotide sequence ID" value="NZ_JACRWC010000093.1"/>
</dbReference>
<keyword evidence="4 7" id="KW-0378">Hydrolase</keyword>
<dbReference type="InterPro" id="IPR011059">
    <property type="entry name" value="Metal-dep_hydrolase_composite"/>
</dbReference>
<keyword evidence="3" id="KW-0479">Metal-binding</keyword>
<evidence type="ECO:0000256" key="2">
    <source>
        <dbReference type="ARBA" id="ARBA00008829"/>
    </source>
</evidence>
<protein>
    <submittedName>
        <fullName evidence="7">Dihydropyrimidinase</fullName>
        <ecNumber evidence="7">3.5.2.2</ecNumber>
    </submittedName>
</protein>
<gene>
    <name evidence="7" type="primary">hydA</name>
    <name evidence="7" type="ORF">H8876_07150</name>
</gene>
<comment type="PTM">
    <text evidence="5">Carbamylation allows a single lysine to coordinate two divalent metal cations.</text>
</comment>
<dbReference type="PANTHER" id="PTHR11647">
    <property type="entry name" value="HYDRANTOINASE/DIHYDROPYRIMIDINASE FAMILY MEMBER"/>
    <property type="match status" value="1"/>
</dbReference>
<dbReference type="GO" id="GO:0005829">
    <property type="term" value="C:cytosol"/>
    <property type="evidence" value="ECO:0007669"/>
    <property type="project" value="TreeGrafter"/>
</dbReference>
<name>A0A923NBK5_9FIRM</name>
<dbReference type="SUPFAM" id="SSF51338">
    <property type="entry name" value="Composite domain of metallo-dependent hydrolases"/>
    <property type="match status" value="1"/>
</dbReference>
<dbReference type="InterPro" id="IPR050378">
    <property type="entry name" value="Metallo-dep_Hydrolases_sf"/>
</dbReference>
<dbReference type="Proteomes" id="UP000644115">
    <property type="component" value="Unassembled WGS sequence"/>
</dbReference>
<dbReference type="GO" id="GO:0004157">
    <property type="term" value="F:dihydropyrimidinase activity"/>
    <property type="evidence" value="ECO:0007669"/>
    <property type="project" value="UniProtKB-EC"/>
</dbReference>
<evidence type="ECO:0000256" key="3">
    <source>
        <dbReference type="ARBA" id="ARBA00022723"/>
    </source>
</evidence>
<feature type="domain" description="Amidohydrolase-related" evidence="6">
    <location>
        <begin position="51"/>
        <end position="441"/>
    </location>
</feature>
<reference evidence="7" key="1">
    <citation type="submission" date="2020-08" db="EMBL/GenBank/DDBJ databases">
        <authorList>
            <person name="Liu C."/>
            <person name="Sun Q."/>
        </authorList>
    </citation>
    <scope>NUCLEOTIDE SEQUENCE</scope>
    <source>
        <strain evidence="7">BX16</strain>
    </source>
</reference>
<dbReference type="NCBIfam" id="TIGR02033">
    <property type="entry name" value="D-hydantoinase"/>
    <property type="match status" value="1"/>
</dbReference>
<dbReference type="InterPro" id="IPR006680">
    <property type="entry name" value="Amidohydro-rel"/>
</dbReference>
<dbReference type="FunFam" id="3.20.20.140:FF:000174">
    <property type="entry name" value="Dihydropyrimidinase-related protein 2"/>
    <property type="match status" value="1"/>
</dbReference>